<dbReference type="Proteomes" id="UP000649328">
    <property type="component" value="Unassembled WGS sequence"/>
</dbReference>
<feature type="region of interest" description="Disordered" evidence="7">
    <location>
        <begin position="438"/>
        <end position="490"/>
    </location>
</feature>
<feature type="compositionally biased region" description="Basic and acidic residues" evidence="7">
    <location>
        <begin position="751"/>
        <end position="771"/>
    </location>
</feature>
<feature type="coiled-coil region" evidence="6">
    <location>
        <begin position="334"/>
        <end position="361"/>
    </location>
</feature>
<dbReference type="FunFam" id="2.30.310.10:FF:000003">
    <property type="entry name" value="Zinc knuckle domain containing protein"/>
    <property type="match status" value="1"/>
</dbReference>
<feature type="compositionally biased region" description="Polar residues" evidence="7">
    <location>
        <begin position="774"/>
        <end position="783"/>
    </location>
</feature>
<reference evidence="10" key="1">
    <citation type="submission" date="2020-10" db="EMBL/GenBank/DDBJ databases">
        <title>The Whole-Genome Sequence of Metschnikowia persimmonesis, a Novel Endophytic Yeast Species Isolated from Medicinal Plant Diospyros kaki Thumb.</title>
        <authorList>
            <person name="Rahmat E."/>
            <person name="Kang Y."/>
        </authorList>
    </citation>
    <scope>NUCLEOTIDE SEQUENCE</scope>
    <source>
        <strain evidence="10">KIOM G15050</strain>
    </source>
</reference>
<feature type="region of interest" description="Disordered" evidence="7">
    <location>
        <begin position="751"/>
        <end position="788"/>
    </location>
</feature>
<dbReference type="GO" id="GO:1990112">
    <property type="term" value="C:RQC complex"/>
    <property type="evidence" value="ECO:0007669"/>
    <property type="project" value="TreeGrafter"/>
</dbReference>
<feature type="compositionally biased region" description="Acidic residues" evidence="7">
    <location>
        <begin position="462"/>
        <end position="489"/>
    </location>
</feature>
<dbReference type="AlphaFoldDB" id="A0A8H7H0C5"/>
<evidence type="ECO:0000256" key="7">
    <source>
        <dbReference type="SAM" id="MobiDB-lite"/>
    </source>
</evidence>
<dbReference type="PANTHER" id="PTHR15239">
    <property type="entry name" value="NUCLEAR EXPORT MEDIATOR FACTOR NEMF"/>
    <property type="match status" value="1"/>
</dbReference>
<dbReference type="PANTHER" id="PTHR15239:SF6">
    <property type="entry name" value="RIBOSOME QUALITY CONTROL COMPLEX SUBUNIT NEMF"/>
    <property type="match status" value="1"/>
</dbReference>
<dbReference type="GO" id="GO:0072344">
    <property type="term" value="P:rescue of stalled ribosome"/>
    <property type="evidence" value="ECO:0007669"/>
    <property type="project" value="TreeGrafter"/>
</dbReference>
<keyword evidence="4 6" id="KW-0175">Coiled coil</keyword>
<feature type="domain" description="NFACT protein C-terminal" evidence="9">
    <location>
        <begin position="889"/>
        <end position="991"/>
    </location>
</feature>
<organism evidence="10 11">
    <name type="scientific">Metschnikowia pulcherrima</name>
    <dbReference type="NCBI Taxonomy" id="27326"/>
    <lineage>
        <taxon>Eukaryota</taxon>
        <taxon>Fungi</taxon>
        <taxon>Dikarya</taxon>
        <taxon>Ascomycota</taxon>
        <taxon>Saccharomycotina</taxon>
        <taxon>Pichiomycetes</taxon>
        <taxon>Metschnikowiaceae</taxon>
        <taxon>Metschnikowia</taxon>
    </lineage>
</organism>
<dbReference type="GO" id="GO:0005737">
    <property type="term" value="C:cytoplasm"/>
    <property type="evidence" value="ECO:0007669"/>
    <property type="project" value="UniProtKB-SubCell"/>
</dbReference>
<dbReference type="Pfam" id="PF11923">
    <property type="entry name" value="NFACT-C"/>
    <property type="match status" value="1"/>
</dbReference>
<sequence length="1011" mass="114519">MKQRITSLDLRIITGELQESISNYRLQNIYNVIGSSRQYVLKFSVPDSKRSLVIDCGNKVHLSEFERPIAPAPSNFVTKLRKHLKTRRLSLLQQVGTDRVLVFQFSDGLFYLVLEFFSAGNILLLDHDLKILALHRLVNDLGPENDKYAVNEVYKMFDLSLFDKAEPPQLEPIMPSQITDWIADHKEKLAVATSDKKKKVFSIHKLFFVNASYLSSDLILKTFAEAGIDASQSCLGLETDEDLLGKSTQALRQAQILYQALLEDAQNGTSQGVIVEKKNTLFNPEDKDSLEYTFDEFHPFTPYTTKPGLRFQTVKGYNQTLDQFFSTIESTKYALRIESQKQHAEKRLNNARSERDKQIQSLLTQQEVNEKRGNTIMYHAQLVEECKEYVQVMINKQVDWTDIENIIKFDAAKNKGRAGYFRLPLNLLENRIKLALPDPDAIPDESEKAASELESSGPDSDSSSDSDSDTEASDSDSDSGSDSDAESVESFELQKVKKQSGLKSKQQKIPTITVDIDLTLSSFANARLYFDTKKVAVSKQTKVEKSSGMALRNAEKKIQKDLARNLKSENDALRSIRPKYWFEKYYWFVTSDNYLCLAGRDDNQVDMIYYRHFSDNGYFVSSDMEGSLDVFILNPYPGEDVSPTTLFQAGIFAMLTSAAWNGKVSSSAWWLKGDEVTKKEFDNSLLGPGRLNFKGKKNFMPPAQLVMGFALYWLGDEETTAKYTASRTDRQSEHGLKIEINNKKKDLENITIQKPKDNIEREPAPKLRAEPDSVSETRPSSPNAEAPILNATKPANLSKSVRGKKGKMKKIIEKYADQDEEEKRLRMEALGTLKQVQELERKKIEESERQAELERTKYDAAKRGAQREQKAEERELQKYLEGYEDEDEVTYLEMLDSLIAKPGKSDKIATAVPVFAPWSALSKFKFKTKIQPGMAKKGKSVTESLNYFSNRKVDLLRDDVDVDWPEEHDIIKSLKSNDLIGVVSVNKLKLVLPGGNASDGKGKKGAKKGKK</sequence>
<feature type="compositionally biased region" description="Low complexity" evidence="7">
    <location>
        <begin position="452"/>
        <end position="461"/>
    </location>
</feature>
<evidence type="ECO:0000256" key="3">
    <source>
        <dbReference type="ARBA" id="ARBA00022490"/>
    </source>
</evidence>
<feature type="domain" description="NFACT RNA-binding" evidence="8">
    <location>
        <begin position="584"/>
        <end position="695"/>
    </location>
</feature>
<protein>
    <recommendedName>
        <fullName evidence="5">Ribosome quality control complex subunit 2</fullName>
    </recommendedName>
</protein>
<evidence type="ECO:0000256" key="6">
    <source>
        <dbReference type="SAM" id="Coils"/>
    </source>
</evidence>
<evidence type="ECO:0000256" key="4">
    <source>
        <dbReference type="ARBA" id="ARBA00023054"/>
    </source>
</evidence>
<comment type="caution">
    <text evidence="10">The sequence shown here is derived from an EMBL/GenBank/DDBJ whole genome shotgun (WGS) entry which is preliminary data.</text>
</comment>
<dbReference type="InterPro" id="IPR008532">
    <property type="entry name" value="NFACT_RNA-bd"/>
</dbReference>
<evidence type="ECO:0000259" key="9">
    <source>
        <dbReference type="Pfam" id="PF11923"/>
    </source>
</evidence>
<dbReference type="OrthoDB" id="207084at2759"/>
<comment type="similarity">
    <text evidence="2">Belongs to the NEMF family.</text>
</comment>
<dbReference type="GO" id="GO:1990116">
    <property type="term" value="P:ribosome-associated ubiquitin-dependent protein catabolic process"/>
    <property type="evidence" value="ECO:0007669"/>
    <property type="project" value="TreeGrafter"/>
</dbReference>
<evidence type="ECO:0000256" key="5">
    <source>
        <dbReference type="ARBA" id="ARBA00070414"/>
    </source>
</evidence>
<dbReference type="InterPro" id="IPR051608">
    <property type="entry name" value="RQC_Subunit_NEMF"/>
</dbReference>
<proteinExistence type="inferred from homology"/>
<feature type="coiled-coil region" evidence="6">
    <location>
        <begin position="808"/>
        <end position="886"/>
    </location>
</feature>
<name>A0A8H7H0C5_9ASCO</name>
<keyword evidence="11" id="KW-1185">Reference proteome</keyword>
<dbReference type="InterPro" id="IPR021846">
    <property type="entry name" value="NFACT-C"/>
</dbReference>
<keyword evidence="3" id="KW-0963">Cytoplasm</keyword>
<evidence type="ECO:0000313" key="10">
    <source>
        <dbReference type="EMBL" id="KAF8005496.1"/>
    </source>
</evidence>
<comment type="subcellular location">
    <subcellularLocation>
        <location evidence="1">Cytoplasm</location>
    </subcellularLocation>
</comment>
<dbReference type="EMBL" id="JACBPP010000001">
    <property type="protein sequence ID" value="KAF8005496.1"/>
    <property type="molecule type" value="Genomic_DNA"/>
</dbReference>
<gene>
    <name evidence="10" type="ORF">HF325_000953</name>
</gene>
<dbReference type="Pfam" id="PF05833">
    <property type="entry name" value="NFACT_N"/>
    <property type="match status" value="1"/>
</dbReference>
<evidence type="ECO:0000259" key="8">
    <source>
        <dbReference type="Pfam" id="PF05670"/>
    </source>
</evidence>
<accession>A0A8H7H0C5</accession>
<dbReference type="GO" id="GO:0000049">
    <property type="term" value="F:tRNA binding"/>
    <property type="evidence" value="ECO:0007669"/>
    <property type="project" value="TreeGrafter"/>
</dbReference>
<evidence type="ECO:0000256" key="2">
    <source>
        <dbReference type="ARBA" id="ARBA00008318"/>
    </source>
</evidence>
<dbReference type="Pfam" id="PF05670">
    <property type="entry name" value="NFACT-R_1"/>
    <property type="match status" value="1"/>
</dbReference>
<dbReference type="Gene3D" id="2.30.310.10">
    <property type="entry name" value="ibrinogen binding protein from staphylococcus aureus domain"/>
    <property type="match status" value="1"/>
</dbReference>
<evidence type="ECO:0000313" key="11">
    <source>
        <dbReference type="Proteomes" id="UP000649328"/>
    </source>
</evidence>
<dbReference type="GO" id="GO:0043023">
    <property type="term" value="F:ribosomal large subunit binding"/>
    <property type="evidence" value="ECO:0007669"/>
    <property type="project" value="TreeGrafter"/>
</dbReference>
<evidence type="ECO:0000256" key="1">
    <source>
        <dbReference type="ARBA" id="ARBA00004496"/>
    </source>
</evidence>